<dbReference type="STRING" id="27835.A0A0N4YVS1"/>
<dbReference type="EMBL" id="UYSL01026215">
    <property type="protein sequence ID" value="VDL85090.1"/>
    <property type="molecule type" value="Genomic_DNA"/>
</dbReference>
<dbReference type="InterPro" id="IPR007129">
    <property type="entry name" value="Ubiqinol_cyt_c_chaperone_CPB3"/>
</dbReference>
<reference evidence="3 4" key="2">
    <citation type="submission" date="2018-11" db="EMBL/GenBank/DDBJ databases">
        <authorList>
            <consortium name="Pathogen Informatics"/>
        </authorList>
    </citation>
    <scope>NUCLEOTIDE SEQUENCE [LARGE SCALE GENOMIC DNA]</scope>
</reference>
<dbReference type="PANTHER" id="PTHR12184">
    <property type="entry name" value="UBIQUINOL-CYTOCHROME C REDUCTASE COMPLEX ASSEMBLY FACTOR 1 FAMILY MEMBER"/>
    <property type="match status" value="1"/>
</dbReference>
<evidence type="ECO:0000313" key="5">
    <source>
        <dbReference type="WBParaSite" id="NBR_0002134301-mRNA-1"/>
    </source>
</evidence>
<dbReference type="GO" id="GO:0034551">
    <property type="term" value="P:mitochondrial respiratory chain complex III assembly"/>
    <property type="evidence" value="ECO:0007669"/>
    <property type="project" value="TreeGrafter"/>
</dbReference>
<dbReference type="AlphaFoldDB" id="A0A0N4YVS1"/>
<evidence type="ECO:0000313" key="3">
    <source>
        <dbReference type="EMBL" id="VDL85090.1"/>
    </source>
</evidence>
<reference evidence="5" key="1">
    <citation type="submission" date="2017-02" db="UniProtKB">
        <authorList>
            <consortium name="WormBaseParasite"/>
        </authorList>
    </citation>
    <scope>IDENTIFICATION</scope>
</reference>
<dbReference type="Proteomes" id="UP000271162">
    <property type="component" value="Unassembled WGS sequence"/>
</dbReference>
<dbReference type="PANTHER" id="PTHR12184:SF1">
    <property type="entry name" value="UBIQUINOL-CYTOCHROME-C REDUCTASE COMPLEX ASSEMBLY FACTOR 1"/>
    <property type="match status" value="1"/>
</dbReference>
<gene>
    <name evidence="3" type="ORF">NBR_LOCUS21344</name>
</gene>
<proteinExistence type="inferred from homology"/>
<accession>A0A0N4YVS1</accession>
<dbReference type="InterPro" id="IPR021150">
    <property type="entry name" value="Ubiq_cyt_c_chap"/>
</dbReference>
<dbReference type="WBParaSite" id="NBR_0002134301-mRNA-1">
    <property type="protein sequence ID" value="NBR_0002134301-mRNA-1"/>
    <property type="gene ID" value="NBR_0002134301"/>
</dbReference>
<evidence type="ECO:0000313" key="4">
    <source>
        <dbReference type="Proteomes" id="UP000271162"/>
    </source>
</evidence>
<dbReference type="Pfam" id="PF03981">
    <property type="entry name" value="Ubiq_cyt_C_chap"/>
    <property type="match status" value="1"/>
</dbReference>
<comment type="similarity">
    <text evidence="1">Belongs to the CBP3 family.</text>
</comment>
<evidence type="ECO:0000256" key="1">
    <source>
        <dbReference type="ARBA" id="ARBA00006407"/>
    </source>
</evidence>
<dbReference type="OMA" id="LYYNCAN"/>
<name>A0A0N4YVS1_NIPBR</name>
<organism evidence="5">
    <name type="scientific">Nippostrongylus brasiliensis</name>
    <name type="common">Rat hookworm</name>
    <dbReference type="NCBI Taxonomy" id="27835"/>
    <lineage>
        <taxon>Eukaryota</taxon>
        <taxon>Metazoa</taxon>
        <taxon>Ecdysozoa</taxon>
        <taxon>Nematoda</taxon>
        <taxon>Chromadorea</taxon>
        <taxon>Rhabditida</taxon>
        <taxon>Rhabditina</taxon>
        <taxon>Rhabditomorpha</taxon>
        <taxon>Strongyloidea</taxon>
        <taxon>Heligmosomidae</taxon>
        <taxon>Nippostrongylus</taxon>
    </lineage>
</organism>
<sequence length="222" mass="25533">GSVKVVPVDEFAQRLLSTPQSRLPKPIQRISAALKRKFGKDALDPAVKSILDTAAAQLYYNCANNFDYEKLCEAFGLPDYMSSWYKLTLMHSWMVLLRLHPCLDAHAYLRLQRTMLATMWFDVDARLKIVGEELKQTLTSQSDLKNMHGLHLQTFLEYDEGFLSNDRMLAAALWRCLYMSRTCDPIHVLKAVGYIRSTVSGYLPGLVSYFRVVFLRKARTNW</sequence>
<feature type="domain" description="Ubiquinol-cytochrome c chaperone" evidence="2">
    <location>
        <begin position="73"/>
        <end position="199"/>
    </location>
</feature>
<keyword evidence="4" id="KW-1185">Reference proteome</keyword>
<evidence type="ECO:0000259" key="2">
    <source>
        <dbReference type="Pfam" id="PF03981"/>
    </source>
</evidence>
<protein>
    <submittedName>
        <fullName evidence="5">Ubiq_cyt_C_chap domain-containing protein</fullName>
    </submittedName>
</protein>
<dbReference type="GO" id="GO:0005739">
    <property type="term" value="C:mitochondrion"/>
    <property type="evidence" value="ECO:0007669"/>
    <property type="project" value="TreeGrafter"/>
</dbReference>